<protein>
    <submittedName>
        <fullName evidence="2">Uncharacterized protein</fullName>
    </submittedName>
</protein>
<organism evidence="2 3">
    <name type="scientific">Mycolicibacterium sarraceniae</name>
    <dbReference type="NCBI Taxonomy" id="1534348"/>
    <lineage>
        <taxon>Bacteria</taxon>
        <taxon>Bacillati</taxon>
        <taxon>Actinomycetota</taxon>
        <taxon>Actinomycetes</taxon>
        <taxon>Mycobacteriales</taxon>
        <taxon>Mycobacteriaceae</taxon>
        <taxon>Mycolicibacterium</taxon>
    </lineage>
</organism>
<evidence type="ECO:0000256" key="1">
    <source>
        <dbReference type="SAM" id="Phobius"/>
    </source>
</evidence>
<reference evidence="2 3" key="1">
    <citation type="journal article" date="2019" name="Emerg. Microbes Infect.">
        <title>Comprehensive subspecies identification of 175 nontuberculous mycobacteria species based on 7547 genomic profiles.</title>
        <authorList>
            <person name="Matsumoto Y."/>
            <person name="Kinjo T."/>
            <person name="Motooka D."/>
            <person name="Nabeya D."/>
            <person name="Jung N."/>
            <person name="Uechi K."/>
            <person name="Horii T."/>
            <person name="Iida T."/>
            <person name="Fujita J."/>
            <person name="Nakamura S."/>
        </authorList>
    </citation>
    <scope>NUCLEOTIDE SEQUENCE [LARGE SCALE GENOMIC DNA]</scope>
    <source>
        <strain evidence="2 3">JCM 30395</strain>
    </source>
</reference>
<proteinExistence type="predicted"/>
<dbReference type="Proteomes" id="UP000466445">
    <property type="component" value="Chromosome"/>
</dbReference>
<gene>
    <name evidence="2" type="ORF">MSAR_37410</name>
</gene>
<keyword evidence="3" id="KW-1185">Reference proteome</keyword>
<name>A0A7I7SX57_9MYCO</name>
<keyword evidence="1" id="KW-0812">Transmembrane</keyword>
<dbReference type="KEGG" id="msar:MSAR_37410"/>
<evidence type="ECO:0000313" key="2">
    <source>
        <dbReference type="EMBL" id="BBY60605.1"/>
    </source>
</evidence>
<keyword evidence="1" id="KW-1133">Transmembrane helix</keyword>
<dbReference type="EMBL" id="AP022595">
    <property type="protein sequence ID" value="BBY60605.1"/>
    <property type="molecule type" value="Genomic_DNA"/>
</dbReference>
<keyword evidence="1" id="KW-0472">Membrane</keyword>
<sequence>MASPTSIATIKALTGDRAFDHRGLVAAVRFNVLALVALGFLVVAYGTWTYGRVTNRQISGWQHHRWAPPMAQAVVAVWFVARNLPKAPLTALYV</sequence>
<accession>A0A7I7SX57</accession>
<feature type="transmembrane region" description="Helical" evidence="1">
    <location>
        <begin position="26"/>
        <end position="48"/>
    </location>
</feature>
<dbReference type="AlphaFoldDB" id="A0A7I7SX57"/>
<evidence type="ECO:0000313" key="3">
    <source>
        <dbReference type="Proteomes" id="UP000466445"/>
    </source>
</evidence>